<gene>
    <name evidence="1" type="ORF">DPEC_G00155260</name>
</gene>
<organism evidence="1 2">
    <name type="scientific">Dallia pectoralis</name>
    <name type="common">Alaska blackfish</name>
    <dbReference type="NCBI Taxonomy" id="75939"/>
    <lineage>
        <taxon>Eukaryota</taxon>
        <taxon>Metazoa</taxon>
        <taxon>Chordata</taxon>
        <taxon>Craniata</taxon>
        <taxon>Vertebrata</taxon>
        <taxon>Euteleostomi</taxon>
        <taxon>Actinopterygii</taxon>
        <taxon>Neopterygii</taxon>
        <taxon>Teleostei</taxon>
        <taxon>Protacanthopterygii</taxon>
        <taxon>Esociformes</taxon>
        <taxon>Umbridae</taxon>
        <taxon>Dallia</taxon>
    </lineage>
</organism>
<dbReference type="EMBL" id="CM055739">
    <property type="protein sequence ID" value="KAJ8004099.1"/>
    <property type="molecule type" value="Genomic_DNA"/>
</dbReference>
<comment type="caution">
    <text evidence="1">The sequence shown here is derived from an EMBL/GenBank/DDBJ whole genome shotgun (WGS) entry which is preliminary data.</text>
</comment>
<evidence type="ECO:0000313" key="1">
    <source>
        <dbReference type="EMBL" id="KAJ8004099.1"/>
    </source>
</evidence>
<accession>A0ACC2GKB0</accession>
<dbReference type="Proteomes" id="UP001157502">
    <property type="component" value="Chromosome 12"/>
</dbReference>
<protein>
    <submittedName>
        <fullName evidence="1">Uncharacterized protein</fullName>
    </submittedName>
</protein>
<reference evidence="1" key="1">
    <citation type="submission" date="2021-05" db="EMBL/GenBank/DDBJ databases">
        <authorList>
            <person name="Pan Q."/>
            <person name="Jouanno E."/>
            <person name="Zahm M."/>
            <person name="Klopp C."/>
            <person name="Cabau C."/>
            <person name="Louis A."/>
            <person name="Berthelot C."/>
            <person name="Parey E."/>
            <person name="Roest Crollius H."/>
            <person name="Montfort J."/>
            <person name="Robinson-Rechavi M."/>
            <person name="Bouchez O."/>
            <person name="Lampietro C."/>
            <person name="Lopez Roques C."/>
            <person name="Donnadieu C."/>
            <person name="Postlethwait J."/>
            <person name="Bobe J."/>
            <person name="Dillon D."/>
            <person name="Chandos A."/>
            <person name="von Hippel F."/>
            <person name="Guiguen Y."/>
        </authorList>
    </citation>
    <scope>NUCLEOTIDE SEQUENCE</scope>
    <source>
        <strain evidence="1">YG-Jan2019</strain>
    </source>
</reference>
<keyword evidence="2" id="KW-1185">Reference proteome</keyword>
<evidence type="ECO:0000313" key="2">
    <source>
        <dbReference type="Proteomes" id="UP001157502"/>
    </source>
</evidence>
<proteinExistence type="predicted"/>
<sequence>MDNSKDAVSNVNMRKKNATKRKRVIHKSKGSVTGSRLSDTSNHIPLGRQLFRTPPMSELKRHLSFNCETQTKELHLQPTEEKILQTIKESKTSAVTVPLNHGLNVTMELYAIQSLGSETCQRSCISSDPICTAAVLETEPCSVIRDEEDFKVTLEDMPSTNGAEQKGLQVDELLNQLRIKIKASREMFQADLDQILACEPGRALADGKIESKSVLAQKKTAKVQRAVQEEQAKIAELEDRVVNVLKLRKCEKIQEAAPSQVKTFKEPKRKYVKAPHVRIKAENRPSVVSTSDLETSLRRSSRVAKKTKGPL</sequence>
<name>A0ACC2GKB0_DALPE</name>